<name>A0A6M3XDE1_9ZZZZ</name>
<organism evidence="2">
    <name type="scientific">viral metagenome</name>
    <dbReference type="NCBI Taxonomy" id="1070528"/>
    <lineage>
        <taxon>unclassified sequences</taxon>
        <taxon>metagenomes</taxon>
        <taxon>organismal metagenomes</taxon>
    </lineage>
</organism>
<sequence length="270" mass="30913">MNNLKIVWKDPKDLKVAPTNVRMDPITDEEKEIMKLSVMTEGIKEPIIINKDNEIVSGSLRWSAALANGLERIPCILTEFRDKYEERITCFLQDDLHHPISQRAKYEFVKKCVNEDHMSFADIARSVGKVEYTIRNWSKFEDFPEVIASSSKYKQKLLQASSKPRKALQAALSKGVFKNDFNKATQLIDLEAQGAPLAVIEGIAKDAQSGLNIDMDYRKYLNNIETSTLEIKIPKKLDILYRKKLKELDLDFTKTTTDLIQKFVNGEIVL</sequence>
<dbReference type="EMBL" id="MT144630">
    <property type="protein sequence ID" value="QJH95831.1"/>
    <property type="molecule type" value="Genomic_DNA"/>
</dbReference>
<evidence type="ECO:0000313" key="2">
    <source>
        <dbReference type="EMBL" id="QJH95831.1"/>
    </source>
</evidence>
<dbReference type="InterPro" id="IPR003115">
    <property type="entry name" value="ParB_N"/>
</dbReference>
<dbReference type="Gene3D" id="3.90.1530.10">
    <property type="entry name" value="Conserved hypothetical protein from pyrococcus furiosus pfu- 392566-001, ParB domain"/>
    <property type="match status" value="1"/>
</dbReference>
<dbReference type="InterPro" id="IPR036086">
    <property type="entry name" value="ParB/Sulfiredoxin_sf"/>
</dbReference>
<dbReference type="SMART" id="SM00470">
    <property type="entry name" value="ParB"/>
    <property type="match status" value="1"/>
</dbReference>
<protein>
    <recommendedName>
        <fullName evidence="1">ParB-like N-terminal domain-containing protein</fullName>
    </recommendedName>
</protein>
<accession>A0A6M3XDE1</accession>
<reference evidence="2" key="1">
    <citation type="submission" date="2020-03" db="EMBL/GenBank/DDBJ databases">
        <title>The deep terrestrial virosphere.</title>
        <authorList>
            <person name="Holmfeldt K."/>
            <person name="Nilsson E."/>
            <person name="Simone D."/>
            <person name="Lopez-Fernandez M."/>
            <person name="Wu X."/>
            <person name="de Brujin I."/>
            <person name="Lundin D."/>
            <person name="Andersson A."/>
            <person name="Bertilsson S."/>
            <person name="Dopson M."/>
        </authorList>
    </citation>
    <scope>NUCLEOTIDE SEQUENCE</scope>
    <source>
        <strain evidence="2">TM448B00540</strain>
    </source>
</reference>
<dbReference type="AlphaFoldDB" id="A0A6M3XDE1"/>
<gene>
    <name evidence="2" type="ORF">TM448B00540_0021</name>
</gene>
<dbReference type="Pfam" id="PF02195">
    <property type="entry name" value="ParB_N"/>
    <property type="match status" value="1"/>
</dbReference>
<proteinExistence type="predicted"/>
<dbReference type="SUPFAM" id="SSF110849">
    <property type="entry name" value="ParB/Sulfiredoxin"/>
    <property type="match status" value="1"/>
</dbReference>
<evidence type="ECO:0000259" key="1">
    <source>
        <dbReference type="SMART" id="SM00470"/>
    </source>
</evidence>
<feature type="domain" description="ParB-like N-terminal" evidence="1">
    <location>
        <begin position="7"/>
        <end position="96"/>
    </location>
</feature>